<dbReference type="STRING" id="399550.Smar_0571"/>
<dbReference type="PANTHER" id="PTHR37291:SF1">
    <property type="entry name" value="TYPE IV METHYL-DIRECTED RESTRICTION ENZYME ECOKMCRB SUBUNIT"/>
    <property type="match status" value="1"/>
</dbReference>
<dbReference type="GO" id="GO:0005524">
    <property type="term" value="F:ATP binding"/>
    <property type="evidence" value="ECO:0007669"/>
    <property type="project" value="InterPro"/>
</dbReference>
<dbReference type="PANTHER" id="PTHR37291">
    <property type="entry name" value="5-METHYLCYTOSINE-SPECIFIC RESTRICTION ENZYME B"/>
    <property type="match status" value="1"/>
</dbReference>
<reference evidence="3" key="1">
    <citation type="journal article" date="2009" name="BMC Genomics">
        <title>The complete genome sequence of Staphylothermus marinus reveals differences in sulfur metabolism among heterotrophic Crenarchaeota.</title>
        <authorList>
            <person name="Anderson I.J."/>
            <person name="Dharmarajan L."/>
            <person name="Rodriguez J."/>
            <person name="Hooper S."/>
            <person name="Porat I."/>
            <person name="Ulrich L.E."/>
            <person name="Elkins J.G."/>
            <person name="Mavromatis K."/>
            <person name="Sun H."/>
            <person name="Land M."/>
            <person name="Lapidus A."/>
            <person name="Lucas S."/>
            <person name="Barry K."/>
            <person name="Huber H."/>
            <person name="Zhulin I.B."/>
            <person name="Whitman W.B."/>
            <person name="Mukhopadhyay B."/>
            <person name="Woese C."/>
            <person name="Bristow J."/>
            <person name="Kyrpides N."/>
        </authorList>
    </citation>
    <scope>NUCLEOTIDE SEQUENCE [LARGE SCALE GENOMIC DNA]</scope>
    <source>
        <strain evidence="3">ATCC 43588 / DSM 3639 / JCM 9404 / F1</strain>
    </source>
</reference>
<evidence type="ECO:0000259" key="1">
    <source>
        <dbReference type="SMART" id="SM00382"/>
    </source>
</evidence>
<name>A3DM18_STAMF</name>
<organism evidence="2 3">
    <name type="scientific">Staphylothermus marinus (strain ATCC 43588 / DSM 3639 / JCM 9404 / F1)</name>
    <dbReference type="NCBI Taxonomy" id="399550"/>
    <lineage>
        <taxon>Archaea</taxon>
        <taxon>Thermoproteota</taxon>
        <taxon>Thermoprotei</taxon>
        <taxon>Desulfurococcales</taxon>
        <taxon>Desulfurococcaceae</taxon>
        <taxon>Staphylothermus</taxon>
    </lineage>
</organism>
<dbReference type="EMBL" id="CP000575">
    <property type="protein sequence ID" value="ABN69678.1"/>
    <property type="molecule type" value="Genomic_DNA"/>
</dbReference>
<keyword evidence="3" id="KW-1185">Reference proteome</keyword>
<dbReference type="Pfam" id="PF07728">
    <property type="entry name" value="AAA_5"/>
    <property type="match status" value="1"/>
</dbReference>
<dbReference type="InterPro" id="IPR052934">
    <property type="entry name" value="Methyl-DNA_Rec/Restrict_Enz"/>
</dbReference>
<dbReference type="GO" id="GO:0016887">
    <property type="term" value="F:ATP hydrolysis activity"/>
    <property type="evidence" value="ECO:0007669"/>
    <property type="project" value="InterPro"/>
</dbReference>
<dbReference type="InterPro" id="IPR027417">
    <property type="entry name" value="P-loop_NTPase"/>
</dbReference>
<dbReference type="RefSeq" id="WP_011838869.1">
    <property type="nucleotide sequence ID" value="NC_009033.1"/>
</dbReference>
<dbReference type="Gene3D" id="3.40.50.300">
    <property type="entry name" value="P-loop containing nucleotide triphosphate hydrolases"/>
    <property type="match status" value="1"/>
</dbReference>
<dbReference type="KEGG" id="smr:Smar_0571"/>
<feature type="domain" description="AAA+ ATPase" evidence="1">
    <location>
        <begin position="199"/>
        <end position="408"/>
    </location>
</feature>
<protein>
    <submittedName>
        <fullName evidence="2">ATPase associated with various cellular activities, AAA_5</fullName>
    </submittedName>
</protein>
<reference evidence="2 3" key="2">
    <citation type="journal article" date="2009" name="Stand. Genomic Sci.">
        <title>Complete genome sequence of Staphylothermus marinus Stetter and Fiala 1986 type strain F1.</title>
        <authorList>
            <person name="Anderson I.J."/>
            <person name="Sun H."/>
            <person name="Lapidus A."/>
            <person name="Copeland A."/>
            <person name="Glavina Del Rio T."/>
            <person name="Tice H."/>
            <person name="Dalin E."/>
            <person name="Lucas S."/>
            <person name="Barry K."/>
            <person name="Land M."/>
            <person name="Richardson P."/>
            <person name="Huber H."/>
            <person name="Kyrpides N.C."/>
        </authorList>
    </citation>
    <scope>NUCLEOTIDE SEQUENCE [LARGE SCALE GENOMIC DNA]</scope>
    <source>
        <strain evidence="3">ATCC 43588 / DSM 3639 / JCM 9404 / F1</strain>
    </source>
</reference>
<dbReference type="Proteomes" id="UP000000254">
    <property type="component" value="Chromosome"/>
</dbReference>
<dbReference type="SUPFAM" id="SSF52540">
    <property type="entry name" value="P-loop containing nucleoside triphosphate hydrolases"/>
    <property type="match status" value="1"/>
</dbReference>
<dbReference type="HOGENOM" id="CLU_504015_0_0_2"/>
<gene>
    <name evidence="2" type="ordered locus">Smar_0571</name>
</gene>
<dbReference type="eggNOG" id="arCOG03779">
    <property type="taxonomic scope" value="Archaea"/>
</dbReference>
<proteinExistence type="predicted"/>
<dbReference type="AlphaFoldDB" id="A3DM18"/>
<dbReference type="CDD" id="cd00009">
    <property type="entry name" value="AAA"/>
    <property type="match status" value="1"/>
</dbReference>
<sequence length="540" mass="62709">MPANYTYTCNRFFLEVTRSPYPGHIGKCLWAPHGKRWEKMDELKPGDCILHYTSSRAKNLKRTFVGISRVARKALVLNKNDLLNKFKELNIQNESYGKFADEWLGKYDQFYYVELKDFLEFHRKISYDEVSDKISIPEKYLSSINPGVAAFILELGGLKNFTSKCMHKEIRYEDIRDHISKKFFIDEDILMLINSLLDAGENVLLVGYPGTGKTSLAREIAIARGYEPYYVVATAHWSRYDVIGGLMLEGKEARWRSGFLIRAIVKHIENSQMYKECSSGVRGVYLIIDEVNRADVDKAFAEFFLIFSSHNPSERIIPEELFEEIRSYVEKDMADKYAKKFIEYLENENDEGKEYLAKVKVGDKVIGYRVPLDFRIIATMNQVDVRNLFTLGDAFARRFAIVEIKPPNNIDKLLDKVYENIKAELGPRINEIESIIKDVRSLIDEKLKKLYKETNNSYTKTEKGTSTYLVISPANLYRAIKSFITTYLSLKKSGKEIEDLDKVLRKYIETSLPLSRLWDRRVRKHVNEVLDSVFEKKSTQ</sequence>
<dbReference type="GeneID" id="4906748"/>
<dbReference type="InterPro" id="IPR003593">
    <property type="entry name" value="AAA+_ATPase"/>
</dbReference>
<dbReference type="OrthoDB" id="9837at2157"/>
<accession>A3DM18</accession>
<evidence type="ECO:0000313" key="2">
    <source>
        <dbReference type="EMBL" id="ABN69678.1"/>
    </source>
</evidence>
<dbReference type="InterPro" id="IPR011704">
    <property type="entry name" value="ATPase_dyneun-rel_AAA"/>
</dbReference>
<evidence type="ECO:0000313" key="3">
    <source>
        <dbReference type="Proteomes" id="UP000000254"/>
    </source>
</evidence>
<dbReference type="SMART" id="SM00382">
    <property type="entry name" value="AAA"/>
    <property type="match status" value="1"/>
</dbReference>